<organism evidence="10">
    <name type="scientific">Castor canadensis</name>
    <name type="common">American beaver</name>
    <dbReference type="NCBI Taxonomy" id="51338"/>
    <lineage>
        <taxon>Eukaryota</taxon>
        <taxon>Metazoa</taxon>
        <taxon>Chordata</taxon>
        <taxon>Craniata</taxon>
        <taxon>Vertebrata</taxon>
        <taxon>Euteleostomi</taxon>
        <taxon>Mammalia</taxon>
        <taxon>Eutheria</taxon>
        <taxon>Euarchontoglires</taxon>
        <taxon>Glires</taxon>
        <taxon>Rodentia</taxon>
        <taxon>Castorimorpha</taxon>
        <taxon>Castoridae</taxon>
        <taxon>Castor</taxon>
    </lineage>
</organism>
<name>A0A8C0XP67_CASCN</name>
<evidence type="ECO:0000256" key="2">
    <source>
        <dbReference type="ARBA" id="ARBA00009646"/>
    </source>
</evidence>
<dbReference type="Gene3D" id="2.60.20.10">
    <property type="entry name" value="Crystallins"/>
    <property type="match status" value="1"/>
</dbReference>
<dbReference type="Pfam" id="PF00030">
    <property type="entry name" value="Crystall"/>
    <property type="match status" value="1"/>
</dbReference>
<dbReference type="InterPro" id="IPR011024">
    <property type="entry name" value="G_crystallin-like"/>
</dbReference>
<proteinExistence type="inferred from homology"/>
<protein>
    <recommendedName>
        <fullName evidence="3">Beta-crystallin A4</fullName>
    </recommendedName>
    <alternativeName>
        <fullName evidence="7">Beta-A4 crystallin</fullName>
    </alternativeName>
</protein>
<keyword evidence="4" id="KW-0273">Eye lens protein</keyword>
<comment type="subunit">
    <text evidence="6">Homo/heterodimer, or complexes of higher-order. The structure of beta-crystallin oligomers seems to be stabilized through interactions between the N-terminal arms.</text>
</comment>
<evidence type="ECO:0000256" key="8">
    <source>
        <dbReference type="SAM" id="MobiDB-lite"/>
    </source>
</evidence>
<dbReference type="SUPFAM" id="SSF49695">
    <property type="entry name" value="gamma-Crystallin-like"/>
    <property type="match status" value="1"/>
</dbReference>
<comment type="similarity">
    <text evidence="2">Belongs to the beta/gamma-crystallin family.</text>
</comment>
<dbReference type="GO" id="GO:0007601">
    <property type="term" value="P:visual perception"/>
    <property type="evidence" value="ECO:0007669"/>
    <property type="project" value="TreeGrafter"/>
</dbReference>
<evidence type="ECO:0000256" key="7">
    <source>
        <dbReference type="ARBA" id="ARBA00032269"/>
    </source>
</evidence>
<evidence type="ECO:0000256" key="3">
    <source>
        <dbReference type="ARBA" id="ARBA00019489"/>
    </source>
</evidence>
<evidence type="ECO:0000259" key="9">
    <source>
        <dbReference type="PROSITE" id="PS50915"/>
    </source>
</evidence>
<dbReference type="PROSITE" id="PS50915">
    <property type="entry name" value="CRYSTALLIN_BETA_GAMMA"/>
    <property type="match status" value="2"/>
</dbReference>
<dbReference type="InterPro" id="IPR050252">
    <property type="entry name" value="Beta/Gamma-Crystallin"/>
</dbReference>
<sequence>MVVWDEEGFQGRRHDFTAECPSVLDLGFETVRSLKVLSGAWLGFEHAGFQGQQFVLERGEYPCCGAWSGNTAYPVDRLTSFRPVACAVSPTPVPQGTLGNWASRVQLSCPRFKCVTQAVTLSDPQSLHLEMGGQCPGPGEEDTVLARLHSDLSVLTGSPACCGGQGDAGRKQLSRTCPSPLGTVRTPPWR</sequence>
<keyword evidence="5" id="KW-0677">Repeat</keyword>
<feature type="domain" description="Beta/gamma crystallin 'Greek key'" evidence="9">
    <location>
        <begin position="1"/>
        <end position="38"/>
    </location>
</feature>
<evidence type="ECO:0000256" key="1">
    <source>
        <dbReference type="ARBA" id="ARBA00003689"/>
    </source>
</evidence>
<dbReference type="Ensembl" id="ENSCCNT00000040109.1">
    <property type="protein sequence ID" value="ENSCCNP00000031922.1"/>
    <property type="gene ID" value="ENSCCNG00000030334.1"/>
</dbReference>
<dbReference type="PANTHER" id="PTHR11818">
    <property type="entry name" value="BETA/GAMMA CRYSTALLIN"/>
    <property type="match status" value="1"/>
</dbReference>
<evidence type="ECO:0000256" key="6">
    <source>
        <dbReference type="ARBA" id="ARBA00025922"/>
    </source>
</evidence>
<feature type="region of interest" description="Disordered" evidence="8">
    <location>
        <begin position="166"/>
        <end position="190"/>
    </location>
</feature>
<comment type="function">
    <text evidence="1">Crystallins are the dominant structural components of the vertebrate eye lens.</text>
</comment>
<dbReference type="PANTHER" id="PTHR11818:SF19">
    <property type="entry name" value="BETA-CRYSTALLIN A4"/>
    <property type="match status" value="1"/>
</dbReference>
<evidence type="ECO:0000256" key="5">
    <source>
        <dbReference type="ARBA" id="ARBA00022737"/>
    </source>
</evidence>
<dbReference type="GO" id="GO:0002088">
    <property type="term" value="P:lens development in camera-type eye"/>
    <property type="evidence" value="ECO:0007669"/>
    <property type="project" value="TreeGrafter"/>
</dbReference>
<dbReference type="InterPro" id="IPR001064">
    <property type="entry name" value="Beta/gamma_crystallin"/>
</dbReference>
<accession>A0A8C0XP67</accession>
<dbReference type="SMART" id="SM00247">
    <property type="entry name" value="XTALbg"/>
    <property type="match status" value="1"/>
</dbReference>
<dbReference type="AlphaFoldDB" id="A0A8C0XP67"/>
<dbReference type="PRINTS" id="PR01367">
    <property type="entry name" value="BGCRYSTALLIN"/>
</dbReference>
<dbReference type="GO" id="GO:0005212">
    <property type="term" value="F:structural constituent of eye lens"/>
    <property type="evidence" value="ECO:0007669"/>
    <property type="project" value="UniProtKB-KW"/>
</dbReference>
<evidence type="ECO:0000313" key="10">
    <source>
        <dbReference type="Ensembl" id="ENSCCNP00000031922.1"/>
    </source>
</evidence>
<reference evidence="10" key="1">
    <citation type="submission" date="2023-09" db="UniProtKB">
        <authorList>
            <consortium name="Ensembl"/>
        </authorList>
    </citation>
    <scope>IDENTIFICATION</scope>
</reference>
<evidence type="ECO:0000256" key="4">
    <source>
        <dbReference type="ARBA" id="ARBA00022613"/>
    </source>
</evidence>
<feature type="domain" description="Beta/gamma crystallin 'Greek key'" evidence="9">
    <location>
        <begin position="39"/>
        <end position="85"/>
    </location>
</feature>
<dbReference type="FunFam" id="2.60.20.10:FF:000002">
    <property type="entry name" value="Crystallin, beta B2"/>
    <property type="match status" value="1"/>
</dbReference>